<dbReference type="PANTHER" id="PTHR43035">
    <property type="entry name" value="FATTY ACID REPRESSION MUTANT PROTEIN 2-RELATED"/>
    <property type="match status" value="1"/>
</dbReference>
<evidence type="ECO:0000313" key="8">
    <source>
        <dbReference type="Proteomes" id="UP000629596"/>
    </source>
</evidence>
<dbReference type="Pfam" id="PF00881">
    <property type="entry name" value="Nitroreductase"/>
    <property type="match status" value="1"/>
</dbReference>
<dbReference type="AlphaFoldDB" id="A0A3D8HJM3"/>
<comment type="caution">
    <text evidence="6">The sequence shown here is derived from an EMBL/GenBank/DDBJ whole genome shotgun (WGS) entry which is preliminary data.</text>
</comment>
<evidence type="ECO:0000256" key="2">
    <source>
        <dbReference type="ARBA" id="ARBA00022490"/>
    </source>
</evidence>
<dbReference type="EMBL" id="JACRTI010000001">
    <property type="protein sequence ID" value="MBC8600237.1"/>
    <property type="molecule type" value="Genomic_DNA"/>
</dbReference>
<dbReference type="InterPro" id="IPR029479">
    <property type="entry name" value="Nitroreductase"/>
</dbReference>
<dbReference type="Proteomes" id="UP000256321">
    <property type="component" value="Unassembled WGS sequence"/>
</dbReference>
<gene>
    <name evidence="6" type="ORF">DWU89_00710</name>
    <name evidence="5" type="ORF">H8784_00695</name>
</gene>
<proteinExistence type="predicted"/>
<evidence type="ECO:0000256" key="1">
    <source>
        <dbReference type="ARBA" id="ARBA00004496"/>
    </source>
</evidence>
<dbReference type="PANTHER" id="PTHR43035:SF1">
    <property type="entry name" value="FATTY ACID REPRESSION MUTANT PROTEIN 2-RELATED"/>
    <property type="match status" value="1"/>
</dbReference>
<evidence type="ECO:0000259" key="4">
    <source>
        <dbReference type="Pfam" id="PF00881"/>
    </source>
</evidence>
<feature type="domain" description="Nitroreductase" evidence="4">
    <location>
        <begin position="9"/>
        <end position="178"/>
    </location>
</feature>
<dbReference type="FunFam" id="3.40.109.10:FF:000001">
    <property type="entry name" value="Nitroreductase family"/>
    <property type="match status" value="1"/>
</dbReference>
<protein>
    <submittedName>
        <fullName evidence="6">Nitroreductase family protein</fullName>
    </submittedName>
</protein>
<sequence length="200" mass="22891">MARDFKEALRHRRTYYHITNSSPISDEQIKEIIDFAVMNVPSAFNSQSTRIVLLLGKNHKRLWEITKETLQRLVSAEVFKGTEAKIDGSLAAGYGTILFFEDKAVIEQLQDSFPTYHDKFPIWAQQTSAMHQLAIWTMLEDAGLGASLQHYNPLIDDTVCAEWKLDPKWELIAQMPFGTPTEEPGPKEIKPLDKRVLVFK</sequence>
<evidence type="ECO:0000256" key="3">
    <source>
        <dbReference type="ARBA" id="ARBA00023002"/>
    </source>
</evidence>
<keyword evidence="2" id="KW-0963">Cytoplasm</keyword>
<dbReference type="SUPFAM" id="SSF55469">
    <property type="entry name" value="FMN-dependent nitroreductase-like"/>
    <property type="match status" value="1"/>
</dbReference>
<keyword evidence="8" id="KW-1185">Reference proteome</keyword>
<organism evidence="6 7">
    <name type="scientific">Parabacteroides acidifaciens</name>
    <dbReference type="NCBI Taxonomy" id="2290935"/>
    <lineage>
        <taxon>Bacteria</taxon>
        <taxon>Pseudomonadati</taxon>
        <taxon>Bacteroidota</taxon>
        <taxon>Bacteroidia</taxon>
        <taxon>Bacteroidales</taxon>
        <taxon>Tannerellaceae</taxon>
        <taxon>Parabacteroides</taxon>
    </lineage>
</organism>
<dbReference type="Proteomes" id="UP000629596">
    <property type="component" value="Unassembled WGS sequence"/>
</dbReference>
<evidence type="ECO:0000313" key="6">
    <source>
        <dbReference type="EMBL" id="RDU51184.1"/>
    </source>
</evidence>
<dbReference type="GO" id="GO:0034599">
    <property type="term" value="P:cellular response to oxidative stress"/>
    <property type="evidence" value="ECO:0007669"/>
    <property type="project" value="InterPro"/>
</dbReference>
<dbReference type="InterPro" id="IPR000415">
    <property type="entry name" value="Nitroreductase-like"/>
</dbReference>
<evidence type="ECO:0000313" key="5">
    <source>
        <dbReference type="EMBL" id="MBC8600237.1"/>
    </source>
</evidence>
<comment type="subcellular location">
    <subcellularLocation>
        <location evidence="1">Cytoplasm</location>
    </subcellularLocation>
</comment>
<dbReference type="Gene3D" id="3.40.109.10">
    <property type="entry name" value="NADH Oxidase"/>
    <property type="match status" value="1"/>
</dbReference>
<dbReference type="CDD" id="cd02140">
    <property type="entry name" value="Frm2-like"/>
    <property type="match status" value="1"/>
</dbReference>
<dbReference type="EMBL" id="QREV01000001">
    <property type="protein sequence ID" value="RDU51184.1"/>
    <property type="molecule type" value="Genomic_DNA"/>
</dbReference>
<name>A0A3D8HJM3_9BACT</name>
<evidence type="ECO:0000313" key="7">
    <source>
        <dbReference type="Proteomes" id="UP000256321"/>
    </source>
</evidence>
<keyword evidence="3" id="KW-0560">Oxidoreductase</keyword>
<dbReference type="RefSeq" id="WP_115497774.1">
    <property type="nucleotide sequence ID" value="NZ_JACRTI010000001.1"/>
</dbReference>
<dbReference type="GO" id="GO:0016491">
    <property type="term" value="F:oxidoreductase activity"/>
    <property type="evidence" value="ECO:0007669"/>
    <property type="project" value="UniProtKB-KW"/>
</dbReference>
<dbReference type="InterPro" id="IPR033877">
    <property type="entry name" value="Frm2/Hbn1"/>
</dbReference>
<reference evidence="5 8" key="2">
    <citation type="submission" date="2020-08" db="EMBL/GenBank/DDBJ databases">
        <title>Genome public.</title>
        <authorList>
            <person name="Liu C."/>
            <person name="Sun Q."/>
        </authorList>
    </citation>
    <scope>NUCLEOTIDE SEQUENCE [LARGE SCALE GENOMIC DNA]</scope>
    <source>
        <strain evidence="5 8">426_9</strain>
    </source>
</reference>
<reference evidence="6 7" key="1">
    <citation type="submission" date="2018-07" db="EMBL/GenBank/DDBJ databases">
        <title>Parabacteroides acidifaciens nov. sp., isolated from human feces.</title>
        <authorList>
            <person name="Wang Y.J."/>
        </authorList>
    </citation>
    <scope>NUCLEOTIDE SEQUENCE [LARGE SCALE GENOMIC DNA]</scope>
    <source>
        <strain evidence="6 7">426-9</strain>
    </source>
</reference>
<dbReference type="GO" id="GO:0005737">
    <property type="term" value="C:cytoplasm"/>
    <property type="evidence" value="ECO:0007669"/>
    <property type="project" value="UniProtKB-SubCell"/>
</dbReference>
<accession>A0A3D8HJM3</accession>